<organism evidence="2 3">
    <name type="scientific">Fistulifera solaris</name>
    <name type="common">Oleaginous diatom</name>
    <dbReference type="NCBI Taxonomy" id="1519565"/>
    <lineage>
        <taxon>Eukaryota</taxon>
        <taxon>Sar</taxon>
        <taxon>Stramenopiles</taxon>
        <taxon>Ochrophyta</taxon>
        <taxon>Bacillariophyta</taxon>
        <taxon>Bacillariophyceae</taxon>
        <taxon>Bacillariophycidae</taxon>
        <taxon>Naviculales</taxon>
        <taxon>Naviculaceae</taxon>
        <taxon>Fistulifera</taxon>
    </lineage>
</organism>
<dbReference type="AlphaFoldDB" id="A0A1Z5JFB9"/>
<feature type="compositionally biased region" description="Basic and acidic residues" evidence="1">
    <location>
        <begin position="384"/>
        <end position="394"/>
    </location>
</feature>
<gene>
    <name evidence="2" type="ORF">FisN_15Hh180</name>
</gene>
<feature type="compositionally biased region" description="Low complexity" evidence="1">
    <location>
        <begin position="503"/>
        <end position="586"/>
    </location>
</feature>
<feature type="compositionally biased region" description="Basic and acidic residues" evidence="1">
    <location>
        <begin position="626"/>
        <end position="642"/>
    </location>
</feature>
<feature type="compositionally biased region" description="Basic residues" evidence="1">
    <location>
        <begin position="284"/>
        <end position="296"/>
    </location>
</feature>
<protein>
    <submittedName>
        <fullName evidence="2">Uncharacterized protein</fullName>
    </submittedName>
</protein>
<sequence>MVVFRSGMSTPSIYKSRRRRSIIGVSQSVVASLACLFLLVQSTRAQQIGVDVCACQPSVYEFTFDFELTCDDQSVGGAGITDTTCLTELRGEQNQEDADLLPVAVGQVSIFELDQNLDVIAQTVNTGLFLSGSTFTYTSIIATEPELLDPASLPRGIQLVFIGVNALNQAIVNTFAILYNNDCGVFPLLRVGQQAGWIIFTDLGNPPEEVCPIAAEPSSSPSASQTTRAPVMENAPTASPSIVTEAPVSPGATDSPVTSDEPSSVPVLQPSTTAPPSIIICPSGKRRGKGKNKAVKGKSNYEKKRKEHSDRNKGRSKLSIDSGKRRGSPSGTGEDTHGKGKGSSTKSNGDRNGKDNGSRAQSNENDSYEEGRTDSGRAVSGKGKGIEQKQKEGSHGAMSRIGRHHSERLLGIGRVDYQNKNSGGTSKTSKRPSPFEPISGDVDDNASGDIVDDSDDDDYDDDDNYEDDDNADDDKEDDDYDYDYPECIEPDYASKSGGGKGKGTTTESSKSGGKGKGAPSKTTSSKAASTKASSNKGASTKVSSGKKPSAKASSGKGSSTKTSSTKKSSSKASPSKGTSSKAFSSKGKGKGRSNDSGNSGKGKGQSKGTVSGSTRRRGRNKRHRSSQRDSRRMNKLHKGGDDRFRDLMEQEYLNYWGS</sequence>
<name>A0A1Z5JFB9_FISSO</name>
<reference evidence="2 3" key="1">
    <citation type="journal article" date="2015" name="Plant Cell">
        <title>Oil accumulation by the oleaginous diatom Fistulifera solaris as revealed by the genome and transcriptome.</title>
        <authorList>
            <person name="Tanaka T."/>
            <person name="Maeda Y."/>
            <person name="Veluchamy A."/>
            <person name="Tanaka M."/>
            <person name="Abida H."/>
            <person name="Marechal E."/>
            <person name="Bowler C."/>
            <person name="Muto M."/>
            <person name="Sunaga Y."/>
            <person name="Tanaka M."/>
            <person name="Yoshino T."/>
            <person name="Taniguchi T."/>
            <person name="Fukuda Y."/>
            <person name="Nemoto M."/>
            <person name="Matsumoto M."/>
            <person name="Wong P.S."/>
            <person name="Aburatani S."/>
            <person name="Fujibuchi W."/>
        </authorList>
    </citation>
    <scope>NUCLEOTIDE SEQUENCE [LARGE SCALE GENOMIC DNA]</scope>
    <source>
        <strain evidence="2 3">JPCC DA0580</strain>
    </source>
</reference>
<dbReference type="PROSITE" id="PS51257">
    <property type="entry name" value="PROKAR_LIPOPROTEIN"/>
    <property type="match status" value="1"/>
</dbReference>
<feature type="compositionally biased region" description="Basic residues" evidence="1">
    <location>
        <begin position="614"/>
        <end position="625"/>
    </location>
</feature>
<feature type="compositionally biased region" description="Basic and acidic residues" evidence="1">
    <location>
        <begin position="348"/>
        <end position="357"/>
    </location>
</feature>
<comment type="caution">
    <text evidence="2">The sequence shown here is derived from an EMBL/GenBank/DDBJ whole genome shotgun (WGS) entry which is preliminary data.</text>
</comment>
<feature type="compositionally biased region" description="Polar residues" evidence="1">
    <location>
        <begin position="418"/>
        <end position="427"/>
    </location>
</feature>
<proteinExistence type="predicted"/>
<dbReference type="OrthoDB" id="46042at2759"/>
<dbReference type="EMBL" id="BDSP01000055">
    <property type="protein sequence ID" value="GAX12704.1"/>
    <property type="molecule type" value="Genomic_DNA"/>
</dbReference>
<feature type="compositionally biased region" description="Basic and acidic residues" evidence="1">
    <location>
        <begin position="299"/>
        <end position="313"/>
    </location>
</feature>
<feature type="region of interest" description="Disordered" evidence="1">
    <location>
        <begin position="238"/>
        <end position="642"/>
    </location>
</feature>
<dbReference type="Proteomes" id="UP000198406">
    <property type="component" value="Unassembled WGS sequence"/>
</dbReference>
<evidence type="ECO:0000256" key="1">
    <source>
        <dbReference type="SAM" id="MobiDB-lite"/>
    </source>
</evidence>
<accession>A0A1Z5JFB9</accession>
<dbReference type="InParanoid" id="A0A1Z5JFB9"/>
<evidence type="ECO:0000313" key="2">
    <source>
        <dbReference type="EMBL" id="GAX12704.1"/>
    </source>
</evidence>
<feature type="compositionally biased region" description="Acidic residues" evidence="1">
    <location>
        <begin position="441"/>
        <end position="489"/>
    </location>
</feature>
<evidence type="ECO:0000313" key="3">
    <source>
        <dbReference type="Proteomes" id="UP000198406"/>
    </source>
</evidence>
<keyword evidence="3" id="KW-1185">Reference proteome</keyword>